<gene>
    <name evidence="1" type="ORF">RHAB21_01147</name>
</gene>
<comment type="caution">
    <text evidence="1">The sequence shown here is derived from an EMBL/GenBank/DDBJ whole genome shotgun (WGS) entry which is preliminary data.</text>
</comment>
<organism evidence="1 2">
    <name type="scientific">Pseudorhizobium halotolerans</name>
    <dbReference type="NCBI Taxonomy" id="1233081"/>
    <lineage>
        <taxon>Bacteria</taxon>
        <taxon>Pseudomonadati</taxon>
        <taxon>Pseudomonadota</taxon>
        <taxon>Alphaproteobacteria</taxon>
        <taxon>Hyphomicrobiales</taxon>
        <taxon>Rhizobiaceae</taxon>
        <taxon>Rhizobium/Agrobacterium group</taxon>
        <taxon>Pseudorhizobium</taxon>
    </lineage>
</organism>
<reference evidence="1 2" key="1">
    <citation type="submission" date="2020-11" db="EMBL/GenBank/DDBJ databases">
        <authorList>
            <person name="Lassalle F."/>
        </authorList>
    </citation>
    <scope>NUCLEOTIDE SEQUENCE [LARGE SCALE GENOMIC DNA]</scope>
    <source>
        <strain evidence="1 2">AB21</strain>
    </source>
</reference>
<dbReference type="Proteomes" id="UP000601041">
    <property type="component" value="Unassembled WGS sequence"/>
</dbReference>
<evidence type="ECO:0000313" key="1">
    <source>
        <dbReference type="EMBL" id="CAD7057443.1"/>
    </source>
</evidence>
<accession>A0ABM8Q044</accession>
<sequence>MNRAPEVAEMIYQTMAERDRSYAIEQTRVETH</sequence>
<keyword evidence="2" id="KW-1185">Reference proteome</keyword>
<evidence type="ECO:0000313" key="2">
    <source>
        <dbReference type="Proteomes" id="UP000601041"/>
    </source>
</evidence>
<dbReference type="EMBL" id="CABFWE030000020">
    <property type="protein sequence ID" value="CAD7057443.1"/>
    <property type="molecule type" value="Genomic_DNA"/>
</dbReference>
<name>A0ABM8Q044_9HYPH</name>
<protein>
    <submittedName>
        <fullName evidence="1">Uncharacterized protein</fullName>
    </submittedName>
</protein>
<proteinExistence type="predicted"/>